<proteinExistence type="predicted"/>
<dbReference type="AlphaFoldDB" id="A0A0C2JAW3"/>
<name>A0A0C2JAW3_THEKT</name>
<keyword evidence="2" id="KW-0732">Signal</keyword>
<comment type="caution">
    <text evidence="3">The sequence shown here is derived from an EMBL/GenBank/DDBJ whole genome shotgun (WGS) entry which is preliminary data.</text>
</comment>
<feature type="signal peptide" evidence="2">
    <location>
        <begin position="1"/>
        <end position="20"/>
    </location>
</feature>
<keyword evidence="1" id="KW-0812">Transmembrane</keyword>
<keyword evidence="4" id="KW-1185">Reference proteome</keyword>
<evidence type="ECO:0000256" key="1">
    <source>
        <dbReference type="SAM" id="Phobius"/>
    </source>
</evidence>
<keyword evidence="1" id="KW-1133">Transmembrane helix</keyword>
<keyword evidence="1" id="KW-0472">Membrane</keyword>
<evidence type="ECO:0000313" key="4">
    <source>
        <dbReference type="Proteomes" id="UP000031668"/>
    </source>
</evidence>
<evidence type="ECO:0000313" key="3">
    <source>
        <dbReference type="EMBL" id="KII66283.1"/>
    </source>
</evidence>
<accession>A0A0C2JAW3</accession>
<protein>
    <submittedName>
        <fullName evidence="3">Uncharacterized protein</fullName>
    </submittedName>
</protein>
<dbReference type="OrthoDB" id="1931024at2759"/>
<dbReference type="EMBL" id="JWZT01003566">
    <property type="protein sequence ID" value="KII66283.1"/>
    <property type="molecule type" value="Genomic_DNA"/>
</dbReference>
<evidence type="ECO:0000256" key="2">
    <source>
        <dbReference type="SAM" id="SignalP"/>
    </source>
</evidence>
<feature type="chain" id="PRO_5002163135" evidence="2">
    <location>
        <begin position="21"/>
        <end position="308"/>
    </location>
</feature>
<reference evidence="3 4" key="1">
    <citation type="journal article" date="2014" name="Genome Biol. Evol.">
        <title>The genome of the myxosporean Thelohanellus kitauei shows adaptations to nutrient acquisition within its fish host.</title>
        <authorList>
            <person name="Yang Y."/>
            <person name="Xiong J."/>
            <person name="Zhou Z."/>
            <person name="Huo F."/>
            <person name="Miao W."/>
            <person name="Ran C."/>
            <person name="Liu Y."/>
            <person name="Zhang J."/>
            <person name="Feng J."/>
            <person name="Wang M."/>
            <person name="Wang M."/>
            <person name="Wang L."/>
            <person name="Yao B."/>
        </authorList>
    </citation>
    <scope>NUCLEOTIDE SEQUENCE [LARGE SCALE GENOMIC DNA]</scope>
    <source>
        <strain evidence="3">Wuqing</strain>
    </source>
</reference>
<organism evidence="3 4">
    <name type="scientific">Thelohanellus kitauei</name>
    <name type="common">Myxosporean</name>
    <dbReference type="NCBI Taxonomy" id="669202"/>
    <lineage>
        <taxon>Eukaryota</taxon>
        <taxon>Metazoa</taxon>
        <taxon>Cnidaria</taxon>
        <taxon>Myxozoa</taxon>
        <taxon>Myxosporea</taxon>
        <taxon>Bivalvulida</taxon>
        <taxon>Platysporina</taxon>
        <taxon>Myxobolidae</taxon>
        <taxon>Thelohanellus</taxon>
    </lineage>
</organism>
<gene>
    <name evidence="3" type="ORF">RF11_08264</name>
</gene>
<sequence>MSTASMIIFACSLFTKLTTSENVTTNCTGIDDKIMMITVYFLYQAQRYYCSQYDVPYKDWRIIEYIQDQIKRHLNCSVVNFQEFVHNYYKNRINCTEYFDEWFENIGFDDILDKNSCNFRDDLDIYNDLTTFAAYLRNRSISQENYTRMIISAMCNLDQAHDEFYRSKSKYKAKRDDFLKYVIKILSTTQVNHSIESFLIQQVQERPEFKNWIPDRYLLKILQCYIQNGYLNISINLLLKSSDKISDVTVLYQMLAPYMYLVGFISIGMIIIVFLHNIYGILKRDNVIHYQGDDFNWIVKGKYIPNTI</sequence>
<feature type="transmembrane region" description="Helical" evidence="1">
    <location>
        <begin position="258"/>
        <end position="282"/>
    </location>
</feature>
<dbReference type="Proteomes" id="UP000031668">
    <property type="component" value="Unassembled WGS sequence"/>
</dbReference>